<dbReference type="GO" id="GO:0003700">
    <property type="term" value="F:DNA-binding transcription factor activity"/>
    <property type="evidence" value="ECO:0007669"/>
    <property type="project" value="InterPro"/>
</dbReference>
<dbReference type="PROSITE" id="PS50811">
    <property type="entry name" value="WRKY"/>
    <property type="match status" value="1"/>
</dbReference>
<keyword evidence="4" id="KW-0804">Transcription</keyword>
<evidence type="ECO:0000256" key="3">
    <source>
        <dbReference type="ARBA" id="ARBA00023125"/>
    </source>
</evidence>
<dbReference type="Pfam" id="PF03106">
    <property type="entry name" value="WRKY"/>
    <property type="match status" value="1"/>
</dbReference>
<dbReference type="AlphaFoldDB" id="A0A8F1SZI5"/>
<feature type="domain" description="WRKY" evidence="7">
    <location>
        <begin position="1"/>
        <end position="33"/>
    </location>
</feature>
<name>A0A8F1SZI5_9ROSI</name>
<feature type="compositionally biased region" description="Basic and acidic residues" evidence="6">
    <location>
        <begin position="68"/>
        <end position="100"/>
    </location>
</feature>
<evidence type="ECO:0000256" key="2">
    <source>
        <dbReference type="ARBA" id="ARBA00023015"/>
    </source>
</evidence>
<evidence type="ECO:0000259" key="7">
    <source>
        <dbReference type="PROSITE" id="PS50811"/>
    </source>
</evidence>
<keyword evidence="5" id="KW-0539">Nucleus</keyword>
<evidence type="ECO:0000256" key="5">
    <source>
        <dbReference type="ARBA" id="ARBA00023242"/>
    </source>
</evidence>
<reference evidence="8" key="1">
    <citation type="submission" date="2020-11" db="EMBL/GenBank/DDBJ databases">
        <authorList>
            <person name="Wang Y."/>
            <person name="Feng F."/>
        </authorList>
    </citation>
    <scope>NUCLEOTIDE SEQUENCE</scope>
</reference>
<feature type="region of interest" description="Disordered" evidence="6">
    <location>
        <begin position="65"/>
        <end position="100"/>
    </location>
</feature>
<sequence>MDDEYSWRKYGQKDIHGAKYHRSYYRGCVVTHGWKAYNRRREKGPMVIAQSAAQQDEAQTLVSMSCHEGGDQEREKEETSNKREAPGQQRRENSLQKKEGRWLGKEGVWCKGNH</sequence>
<evidence type="ECO:0000313" key="8">
    <source>
        <dbReference type="EMBL" id="QWQ79523.1"/>
    </source>
</evidence>
<dbReference type="GO" id="GO:0043565">
    <property type="term" value="F:sequence-specific DNA binding"/>
    <property type="evidence" value="ECO:0007669"/>
    <property type="project" value="InterPro"/>
</dbReference>
<proteinExistence type="evidence at transcript level"/>
<evidence type="ECO:0000256" key="4">
    <source>
        <dbReference type="ARBA" id="ARBA00023163"/>
    </source>
</evidence>
<dbReference type="SMART" id="SM00774">
    <property type="entry name" value="WRKY"/>
    <property type="match status" value="1"/>
</dbReference>
<dbReference type="GO" id="GO:0005634">
    <property type="term" value="C:nucleus"/>
    <property type="evidence" value="ECO:0007669"/>
    <property type="project" value="UniProtKB-SubCell"/>
</dbReference>
<evidence type="ECO:0000256" key="1">
    <source>
        <dbReference type="ARBA" id="ARBA00004123"/>
    </source>
</evidence>
<organism evidence="8">
    <name type="scientific">Zanthoxylum armatum</name>
    <dbReference type="NCBI Taxonomy" id="67938"/>
    <lineage>
        <taxon>Eukaryota</taxon>
        <taxon>Viridiplantae</taxon>
        <taxon>Streptophyta</taxon>
        <taxon>Embryophyta</taxon>
        <taxon>Tracheophyta</taxon>
        <taxon>Spermatophyta</taxon>
        <taxon>Magnoliopsida</taxon>
        <taxon>eudicotyledons</taxon>
        <taxon>Gunneridae</taxon>
        <taxon>Pentapetalae</taxon>
        <taxon>rosids</taxon>
        <taxon>malvids</taxon>
        <taxon>Sapindales</taxon>
        <taxon>Rutaceae</taxon>
        <taxon>Zanthoxyloideae</taxon>
        <taxon>Zanthoxylum</taxon>
    </lineage>
</organism>
<evidence type="ECO:0000256" key="6">
    <source>
        <dbReference type="SAM" id="MobiDB-lite"/>
    </source>
</evidence>
<protein>
    <submittedName>
        <fullName evidence="8">WRKY transcription factor protein 5</fullName>
    </submittedName>
</protein>
<dbReference type="InterPro" id="IPR036576">
    <property type="entry name" value="WRKY_dom_sf"/>
</dbReference>
<keyword evidence="2" id="KW-0805">Transcription regulation</keyword>
<dbReference type="InterPro" id="IPR003657">
    <property type="entry name" value="WRKY_dom"/>
</dbReference>
<comment type="subcellular location">
    <subcellularLocation>
        <location evidence="1">Nucleus</location>
    </subcellularLocation>
</comment>
<dbReference type="SUPFAM" id="SSF118290">
    <property type="entry name" value="WRKY DNA-binding domain"/>
    <property type="match status" value="1"/>
</dbReference>
<dbReference type="Gene3D" id="2.20.25.80">
    <property type="entry name" value="WRKY domain"/>
    <property type="match status" value="1"/>
</dbReference>
<dbReference type="EMBL" id="MW321444">
    <property type="protein sequence ID" value="QWQ79523.1"/>
    <property type="molecule type" value="mRNA"/>
</dbReference>
<keyword evidence="3" id="KW-0238">DNA-binding</keyword>
<accession>A0A8F1SZI5</accession>